<dbReference type="Gene3D" id="3.40.50.150">
    <property type="entry name" value="Vaccinia Virus protein VP39"/>
    <property type="match status" value="1"/>
</dbReference>
<sequence length="97" mass="11191">MEIFLNTNNLIFLKLSLFGLKILSRAHTDIQNSMTPSCGLSVTKWIHLNWGDDGIITLFVKIWSLLRPGGIFIMEPQPWTSYRKNRLVSEGCQRKLQ</sequence>
<dbReference type="PROSITE" id="PS51515">
    <property type="entry name" value="BIN3_SAM"/>
    <property type="match status" value="1"/>
</dbReference>
<keyword evidence="3 6" id="KW-0808">Transferase</keyword>
<dbReference type="SUPFAM" id="SSF53335">
    <property type="entry name" value="S-adenosyl-L-methionine-dependent methyltransferases"/>
    <property type="match status" value="1"/>
</dbReference>
<dbReference type="InterPro" id="IPR010675">
    <property type="entry name" value="Bin3_C"/>
</dbReference>
<keyword evidence="2 6" id="KW-0489">Methyltransferase</keyword>
<evidence type="ECO:0000256" key="1">
    <source>
        <dbReference type="ARBA" id="ARBA00008361"/>
    </source>
</evidence>
<keyword evidence="4 5" id="KW-0949">S-adenosyl-L-methionine</keyword>
<evidence type="ECO:0000313" key="10">
    <source>
        <dbReference type="Proteomes" id="UP000015105"/>
    </source>
</evidence>
<dbReference type="Pfam" id="PF06859">
    <property type="entry name" value="Bin3"/>
    <property type="match status" value="1"/>
</dbReference>
<dbReference type="InterPro" id="IPR039772">
    <property type="entry name" value="Bin3-like"/>
</dbReference>
<feature type="signal peptide" evidence="7">
    <location>
        <begin position="1"/>
        <end position="26"/>
    </location>
</feature>
<reference evidence="9" key="4">
    <citation type="submission" date="2019-03" db="UniProtKB">
        <authorList>
            <consortium name="EnsemblPlants"/>
        </authorList>
    </citation>
    <scope>IDENTIFICATION</scope>
</reference>
<evidence type="ECO:0000256" key="7">
    <source>
        <dbReference type="SAM" id="SignalP"/>
    </source>
</evidence>
<evidence type="ECO:0000313" key="9">
    <source>
        <dbReference type="EnsemblPlants" id="AET7Gv20654100.6"/>
    </source>
</evidence>
<evidence type="ECO:0000256" key="5">
    <source>
        <dbReference type="PROSITE-ProRule" id="PRU00848"/>
    </source>
</evidence>
<protein>
    <recommendedName>
        <fullName evidence="6">RNA methyltransferase</fullName>
        <ecNumber evidence="6">2.1.1.-</ecNumber>
    </recommendedName>
</protein>
<dbReference type="EC" id="2.1.1.-" evidence="6"/>
<proteinExistence type="inferred from homology"/>
<reference evidence="9" key="3">
    <citation type="journal article" date="2017" name="Nature">
        <title>Genome sequence of the progenitor of the wheat D genome Aegilops tauschii.</title>
        <authorList>
            <person name="Luo M.C."/>
            <person name="Gu Y.Q."/>
            <person name="Puiu D."/>
            <person name="Wang H."/>
            <person name="Twardziok S.O."/>
            <person name="Deal K.R."/>
            <person name="Huo N."/>
            <person name="Zhu T."/>
            <person name="Wang L."/>
            <person name="Wang Y."/>
            <person name="McGuire P.E."/>
            <person name="Liu S."/>
            <person name="Long H."/>
            <person name="Ramasamy R.K."/>
            <person name="Rodriguez J.C."/>
            <person name="Van S.L."/>
            <person name="Yuan L."/>
            <person name="Wang Z."/>
            <person name="Xia Z."/>
            <person name="Xiao L."/>
            <person name="Anderson O.D."/>
            <person name="Ouyang S."/>
            <person name="Liang Y."/>
            <person name="Zimin A.V."/>
            <person name="Pertea G."/>
            <person name="Qi P."/>
            <person name="Bennetzen J.L."/>
            <person name="Dai X."/>
            <person name="Dawson M.W."/>
            <person name="Muller H.G."/>
            <person name="Kugler K."/>
            <person name="Rivarola-Duarte L."/>
            <person name="Spannagl M."/>
            <person name="Mayer K.F.X."/>
            <person name="Lu F.H."/>
            <person name="Bevan M.W."/>
            <person name="Leroy P."/>
            <person name="Li P."/>
            <person name="You F.M."/>
            <person name="Sun Q."/>
            <person name="Liu Z."/>
            <person name="Lyons E."/>
            <person name="Wicker T."/>
            <person name="Salzberg S.L."/>
            <person name="Devos K.M."/>
            <person name="Dvorak J."/>
        </authorList>
    </citation>
    <scope>NUCLEOTIDE SEQUENCE [LARGE SCALE GENOMIC DNA]</scope>
    <source>
        <strain evidence="9">cv. AL8/78</strain>
    </source>
</reference>
<reference evidence="9" key="5">
    <citation type="journal article" date="2021" name="G3 (Bethesda)">
        <title>Aegilops tauschii genome assembly Aet v5.0 features greater sequence contiguity and improved annotation.</title>
        <authorList>
            <person name="Wang L."/>
            <person name="Zhu T."/>
            <person name="Rodriguez J.C."/>
            <person name="Deal K.R."/>
            <person name="Dubcovsky J."/>
            <person name="McGuire P.E."/>
            <person name="Lux T."/>
            <person name="Spannagl M."/>
            <person name="Mayer K.F.X."/>
            <person name="Baldrich P."/>
            <person name="Meyers B.C."/>
            <person name="Huo N."/>
            <person name="Gu Y.Q."/>
            <person name="Zhou H."/>
            <person name="Devos K.M."/>
            <person name="Bennetzen J.L."/>
            <person name="Unver T."/>
            <person name="Budak H."/>
            <person name="Gulick P.J."/>
            <person name="Galiba G."/>
            <person name="Kalapos B."/>
            <person name="Nelson D.R."/>
            <person name="Li P."/>
            <person name="You F.M."/>
            <person name="Luo M.C."/>
            <person name="Dvorak J."/>
        </authorList>
    </citation>
    <scope>NUCLEOTIDE SEQUENCE [LARGE SCALE GENOMIC DNA]</scope>
    <source>
        <strain evidence="9">cv. AL8/78</strain>
    </source>
</reference>
<dbReference type="Proteomes" id="UP000015105">
    <property type="component" value="Chromosome 7D"/>
</dbReference>
<reference evidence="10" key="1">
    <citation type="journal article" date="2014" name="Science">
        <title>Ancient hybridizations among the ancestral genomes of bread wheat.</title>
        <authorList>
            <consortium name="International Wheat Genome Sequencing Consortium,"/>
            <person name="Marcussen T."/>
            <person name="Sandve S.R."/>
            <person name="Heier L."/>
            <person name="Spannagl M."/>
            <person name="Pfeifer M."/>
            <person name="Jakobsen K.S."/>
            <person name="Wulff B.B."/>
            <person name="Steuernagel B."/>
            <person name="Mayer K.F."/>
            <person name="Olsen O.A."/>
        </authorList>
    </citation>
    <scope>NUCLEOTIDE SEQUENCE [LARGE SCALE GENOMIC DNA]</scope>
    <source>
        <strain evidence="10">cv. AL8/78</strain>
    </source>
</reference>
<dbReference type="GO" id="GO:0032259">
    <property type="term" value="P:methylation"/>
    <property type="evidence" value="ECO:0007669"/>
    <property type="project" value="UniProtKB-KW"/>
</dbReference>
<feature type="domain" description="Bin3-type SAM" evidence="8">
    <location>
        <begin position="1"/>
        <end position="97"/>
    </location>
</feature>
<feature type="chain" id="PRO_5019058508" description="RNA methyltransferase" evidence="7">
    <location>
        <begin position="27"/>
        <end position="97"/>
    </location>
</feature>
<dbReference type="EnsemblPlants" id="AET7Gv20654100.6">
    <property type="protein sequence ID" value="AET7Gv20654100.6"/>
    <property type="gene ID" value="AET7Gv20654100"/>
</dbReference>
<organism evidence="9 10">
    <name type="scientific">Aegilops tauschii subsp. strangulata</name>
    <name type="common">Goatgrass</name>
    <dbReference type="NCBI Taxonomy" id="200361"/>
    <lineage>
        <taxon>Eukaryota</taxon>
        <taxon>Viridiplantae</taxon>
        <taxon>Streptophyta</taxon>
        <taxon>Embryophyta</taxon>
        <taxon>Tracheophyta</taxon>
        <taxon>Spermatophyta</taxon>
        <taxon>Magnoliopsida</taxon>
        <taxon>Liliopsida</taxon>
        <taxon>Poales</taxon>
        <taxon>Poaceae</taxon>
        <taxon>BOP clade</taxon>
        <taxon>Pooideae</taxon>
        <taxon>Triticodae</taxon>
        <taxon>Triticeae</taxon>
        <taxon>Triticinae</taxon>
        <taxon>Aegilops</taxon>
    </lineage>
</organism>
<comment type="similarity">
    <text evidence="1 6">Belongs to the methyltransferase superfamily.</text>
</comment>
<evidence type="ECO:0000256" key="2">
    <source>
        <dbReference type="ARBA" id="ARBA00022603"/>
    </source>
</evidence>
<dbReference type="GO" id="GO:0008173">
    <property type="term" value="F:RNA methyltransferase activity"/>
    <property type="evidence" value="ECO:0007669"/>
    <property type="project" value="UniProtKB-UniRule"/>
</dbReference>
<reference evidence="10" key="2">
    <citation type="journal article" date="2017" name="Nat. Plants">
        <title>The Aegilops tauschii genome reveals multiple impacts of transposons.</title>
        <authorList>
            <person name="Zhao G."/>
            <person name="Zou C."/>
            <person name="Li K."/>
            <person name="Wang K."/>
            <person name="Li T."/>
            <person name="Gao L."/>
            <person name="Zhang X."/>
            <person name="Wang H."/>
            <person name="Yang Z."/>
            <person name="Liu X."/>
            <person name="Jiang W."/>
            <person name="Mao L."/>
            <person name="Kong X."/>
            <person name="Jiao Y."/>
            <person name="Jia J."/>
        </authorList>
    </citation>
    <scope>NUCLEOTIDE SEQUENCE [LARGE SCALE GENOMIC DNA]</scope>
    <source>
        <strain evidence="10">cv. AL8/78</strain>
    </source>
</reference>
<accession>A0A453RPT0</accession>
<dbReference type="Gramene" id="AET7Gv20654100.6">
    <property type="protein sequence ID" value="AET7Gv20654100.6"/>
    <property type="gene ID" value="AET7Gv20654100"/>
</dbReference>
<name>A0A453RPT0_AEGTS</name>
<keyword evidence="10" id="KW-1185">Reference proteome</keyword>
<evidence type="ECO:0000256" key="6">
    <source>
        <dbReference type="RuleBase" id="RU367087"/>
    </source>
</evidence>
<evidence type="ECO:0000256" key="3">
    <source>
        <dbReference type="ARBA" id="ARBA00022679"/>
    </source>
</evidence>
<dbReference type="InterPro" id="IPR029063">
    <property type="entry name" value="SAM-dependent_MTases_sf"/>
</dbReference>
<dbReference type="PANTHER" id="PTHR12315">
    <property type="entry name" value="BICOID-INTERACTING PROTEIN RELATED"/>
    <property type="match status" value="1"/>
</dbReference>
<dbReference type="InterPro" id="IPR024160">
    <property type="entry name" value="BIN3_SAM-bd_dom"/>
</dbReference>
<dbReference type="PANTHER" id="PTHR12315:SF0">
    <property type="entry name" value="7SK SNRNA METHYLPHOSPHATE CAPPING ENZYME"/>
    <property type="match status" value="1"/>
</dbReference>
<evidence type="ECO:0000259" key="8">
    <source>
        <dbReference type="PROSITE" id="PS51515"/>
    </source>
</evidence>
<dbReference type="GO" id="GO:0017069">
    <property type="term" value="F:snRNA binding"/>
    <property type="evidence" value="ECO:0007669"/>
    <property type="project" value="TreeGrafter"/>
</dbReference>
<dbReference type="GO" id="GO:0040031">
    <property type="term" value="P:snRNA modification"/>
    <property type="evidence" value="ECO:0007669"/>
    <property type="project" value="TreeGrafter"/>
</dbReference>
<dbReference type="AlphaFoldDB" id="A0A453RPT0"/>
<evidence type="ECO:0000256" key="4">
    <source>
        <dbReference type="ARBA" id="ARBA00022691"/>
    </source>
</evidence>
<dbReference type="GO" id="GO:0008171">
    <property type="term" value="F:O-methyltransferase activity"/>
    <property type="evidence" value="ECO:0007669"/>
    <property type="project" value="UniProtKB-UniRule"/>
</dbReference>
<keyword evidence="7" id="KW-0732">Signal</keyword>